<name>C0NJE3_AJECG</name>
<dbReference type="RefSeq" id="XP_045288465.1">
    <property type="nucleotide sequence ID" value="XM_045430322.1"/>
</dbReference>
<accession>C0NJE3</accession>
<dbReference type="GeneID" id="69036289"/>
<keyword evidence="3" id="KW-1185">Reference proteome</keyword>
<dbReference type="InParanoid" id="C0NJE3"/>
<reference evidence="2" key="1">
    <citation type="submission" date="2009-02" db="EMBL/GenBank/DDBJ databases">
        <title>The Genome Sequence of Ajellomyces capsulatus strain G186AR.</title>
        <authorList>
            <consortium name="The Broad Institute Genome Sequencing Platform"/>
            <person name="Champion M."/>
            <person name="Cuomo C."/>
            <person name="Ma L.-J."/>
            <person name="Henn M.R."/>
            <person name="Sil A."/>
            <person name="Goldman B."/>
            <person name="Young S.K."/>
            <person name="Kodira C.D."/>
            <person name="Zeng Q."/>
            <person name="Koehrsen M."/>
            <person name="Alvarado L."/>
            <person name="Berlin A."/>
            <person name="Borenstein D."/>
            <person name="Chen Z."/>
            <person name="Engels R."/>
            <person name="Freedman E."/>
            <person name="Gellesch M."/>
            <person name="Goldberg J."/>
            <person name="Griggs A."/>
            <person name="Gujja S."/>
            <person name="Heiman D."/>
            <person name="Hepburn T."/>
            <person name="Howarth C."/>
            <person name="Jen D."/>
            <person name="Larson L."/>
            <person name="Lewis B."/>
            <person name="Mehta T."/>
            <person name="Park D."/>
            <person name="Pearson M."/>
            <person name="Roberts A."/>
            <person name="Saif S."/>
            <person name="Shea T."/>
            <person name="Shenoy N."/>
            <person name="Sisk P."/>
            <person name="Stolte C."/>
            <person name="Sykes S."/>
            <person name="Walk T."/>
            <person name="White J."/>
            <person name="Yandava C."/>
            <person name="Klein B."/>
            <person name="McEwen J.G."/>
            <person name="Puccia R."/>
            <person name="Goldman G.H."/>
            <person name="Felipe M.S."/>
            <person name="Nino-Vega G."/>
            <person name="San-Blas G."/>
            <person name="Taylor J."/>
            <person name="Mendoza L."/>
            <person name="Galagan J."/>
            <person name="Nusbaum C."/>
            <person name="Birren B."/>
        </authorList>
    </citation>
    <scope>NUCLEOTIDE SEQUENCE</scope>
    <source>
        <strain evidence="2">G186AR</strain>
    </source>
</reference>
<gene>
    <name evidence="2" type="ORF">HCBG_03273</name>
</gene>
<sequence length="321" mass="35884">MHLPGGSIAKGTGACRIGMSRLLPHAMRRTTTVLPCFRGTSRYSTRACGNTGRNSRITIYSLSSAPNTTMLTAVSLRSCRQTRDFSSASQNERPKADDYIQELQDLSLEIAAESTAAATIYAVSDRISLREAFDDLDHAYSAYTGTTPHPSRLERPANAGPAGKEDGAKVFGEGGEGREGDGGRPNGSSMNFNPAEVPDEVREEIKKRIGRRIRELRNAVEQLEESVTHFNPAALALKRQQPEQHTLSHGEHGQVEKLRQWRQRLNLNQKERRNPSEYCRETCLIPHRLFLQMHMLEPCYSCQTFIAIPFIIRPCSITCRQ</sequence>
<evidence type="ECO:0000313" key="3">
    <source>
        <dbReference type="Proteomes" id="UP000001631"/>
    </source>
</evidence>
<evidence type="ECO:0000256" key="1">
    <source>
        <dbReference type="SAM" id="MobiDB-lite"/>
    </source>
</evidence>
<dbReference type="HOGENOM" id="CLU_075090_0_0_1"/>
<feature type="region of interest" description="Disordered" evidence="1">
    <location>
        <begin position="142"/>
        <end position="199"/>
    </location>
</feature>
<protein>
    <submittedName>
        <fullName evidence="2">Uncharacterized protein</fullName>
    </submittedName>
</protein>
<proteinExistence type="predicted"/>
<dbReference type="EMBL" id="GG663366">
    <property type="protein sequence ID" value="EEH07984.1"/>
    <property type="molecule type" value="Genomic_DNA"/>
</dbReference>
<dbReference type="Proteomes" id="UP000001631">
    <property type="component" value="Unassembled WGS sequence"/>
</dbReference>
<evidence type="ECO:0000313" key="2">
    <source>
        <dbReference type="EMBL" id="EEH07984.1"/>
    </source>
</evidence>
<organism evidence="2 3">
    <name type="scientific">Ajellomyces capsulatus (strain G186AR / H82 / ATCC MYA-2454 / RMSCC 2432)</name>
    <name type="common">Darling's disease fungus</name>
    <name type="synonym">Histoplasma capsulatum</name>
    <dbReference type="NCBI Taxonomy" id="447093"/>
    <lineage>
        <taxon>Eukaryota</taxon>
        <taxon>Fungi</taxon>
        <taxon>Dikarya</taxon>
        <taxon>Ascomycota</taxon>
        <taxon>Pezizomycotina</taxon>
        <taxon>Eurotiomycetes</taxon>
        <taxon>Eurotiomycetidae</taxon>
        <taxon>Onygenales</taxon>
        <taxon>Ajellomycetaceae</taxon>
        <taxon>Histoplasma</taxon>
    </lineage>
</organism>
<dbReference type="AlphaFoldDB" id="C0NJE3"/>